<dbReference type="CDD" id="cd19089">
    <property type="entry name" value="AKR_AKR14A1_2"/>
    <property type="match status" value="1"/>
</dbReference>
<dbReference type="GO" id="GO:0016491">
    <property type="term" value="F:oxidoreductase activity"/>
    <property type="evidence" value="ECO:0007669"/>
    <property type="project" value="UniProtKB-KW"/>
</dbReference>
<evidence type="ECO:0000259" key="4">
    <source>
        <dbReference type="Pfam" id="PF00248"/>
    </source>
</evidence>
<evidence type="ECO:0000313" key="6">
    <source>
        <dbReference type="Proteomes" id="UP000675163"/>
    </source>
</evidence>
<keyword evidence="3 5" id="KW-0560">Oxidoreductase</keyword>
<dbReference type="RefSeq" id="WP_209706507.1">
    <property type="nucleotide sequence ID" value="NZ_JAFIDA010000001.1"/>
</dbReference>
<comment type="similarity">
    <text evidence="1">Belongs to the shaker potassium channel beta subunit family.</text>
</comment>
<protein>
    <submittedName>
        <fullName evidence="5">L-glyceraldehyde 3-phosphate reductase</fullName>
        <ecNumber evidence="5">1.1.1.-</ecNumber>
    </submittedName>
</protein>
<feature type="domain" description="NADP-dependent oxidoreductase" evidence="4">
    <location>
        <begin position="29"/>
        <end position="328"/>
    </location>
</feature>
<dbReference type="SUPFAM" id="SSF51430">
    <property type="entry name" value="NAD(P)-linked oxidoreductase"/>
    <property type="match status" value="1"/>
</dbReference>
<dbReference type="InterPro" id="IPR036812">
    <property type="entry name" value="NAD(P)_OxRdtase_dom_sf"/>
</dbReference>
<evidence type="ECO:0000313" key="5">
    <source>
        <dbReference type="EMBL" id="MBP1327569.1"/>
    </source>
</evidence>
<evidence type="ECO:0000256" key="1">
    <source>
        <dbReference type="ARBA" id="ARBA00006515"/>
    </source>
</evidence>
<dbReference type="AlphaFoldDB" id="A0A940T578"/>
<organism evidence="5 6">
    <name type="scientific">Leucobacter exalbidus</name>
    <dbReference type="NCBI Taxonomy" id="662960"/>
    <lineage>
        <taxon>Bacteria</taxon>
        <taxon>Bacillati</taxon>
        <taxon>Actinomycetota</taxon>
        <taxon>Actinomycetes</taxon>
        <taxon>Micrococcales</taxon>
        <taxon>Microbacteriaceae</taxon>
        <taxon>Leucobacter</taxon>
    </lineage>
</organism>
<keyword evidence="2" id="KW-0521">NADP</keyword>
<comment type="caution">
    <text evidence="5">The sequence shown here is derived from an EMBL/GenBank/DDBJ whole genome shotgun (WGS) entry which is preliminary data.</text>
</comment>
<gene>
    <name evidence="5" type="ORF">JOF28_002801</name>
</gene>
<evidence type="ECO:0000256" key="3">
    <source>
        <dbReference type="ARBA" id="ARBA00023002"/>
    </source>
</evidence>
<evidence type="ECO:0000256" key="2">
    <source>
        <dbReference type="ARBA" id="ARBA00022857"/>
    </source>
</evidence>
<keyword evidence="6" id="KW-1185">Reference proteome</keyword>
<accession>A0A940T578</accession>
<proteinExistence type="inferred from homology"/>
<dbReference type="InterPro" id="IPR005399">
    <property type="entry name" value="K_chnl_volt-dep_bsu_KCNAB-rel"/>
</dbReference>
<dbReference type="Gene3D" id="3.20.20.100">
    <property type="entry name" value="NADP-dependent oxidoreductase domain"/>
    <property type="match status" value="1"/>
</dbReference>
<dbReference type="PANTHER" id="PTHR43150:SF4">
    <property type="entry name" value="L-GLYCERALDEHYDE 3-PHOSPHATE REDUCTASE"/>
    <property type="match status" value="1"/>
</dbReference>
<name>A0A940T578_9MICO</name>
<dbReference type="InterPro" id="IPR023210">
    <property type="entry name" value="NADP_OxRdtase_dom"/>
</dbReference>
<dbReference type="PANTHER" id="PTHR43150">
    <property type="entry name" value="HYPERKINETIC, ISOFORM M"/>
    <property type="match status" value="1"/>
</dbReference>
<dbReference type="EMBL" id="JAFIDA010000001">
    <property type="protein sequence ID" value="MBP1327569.1"/>
    <property type="molecule type" value="Genomic_DNA"/>
</dbReference>
<dbReference type="GO" id="GO:0051596">
    <property type="term" value="P:methylglyoxal catabolic process"/>
    <property type="evidence" value="ECO:0007669"/>
    <property type="project" value="TreeGrafter"/>
</dbReference>
<dbReference type="Pfam" id="PF00248">
    <property type="entry name" value="Aldo_ket_red"/>
    <property type="match status" value="1"/>
</dbReference>
<sequence>MSLVDDPRPYTQRTEVRRVGESGLHLPLLSLGMWQNFGDDRPRETQRELITGAFDRGIFHFDLANNYGPPYGSAERNFGQILASDLAAHRDEILISTKAGWDMWPGHHGAGASRKHLITSLDRSLERIGVDSVDVFYTHRPDPRVPLEETARALDHIVRTGRAHYIGMSSYGAEASRELATMMRDLGTPITIHQPSYNMLNRWIETEGLLDVAREQGFGVIGFTALAQGMLTNKYLDGMPEGARGAAPSSFSNEALTDEVRDRLRGIAKIAASRGQSLAQLALAWALRDTRVSSLVVGASRLSQLDENWRALENLTLSTDEITQIDGLLAGLDVNVDLWRDARLGGDVPVLV</sequence>
<dbReference type="EC" id="1.1.1.-" evidence="5"/>
<reference evidence="5" key="1">
    <citation type="submission" date="2021-02" db="EMBL/GenBank/DDBJ databases">
        <title>Sequencing the genomes of 1000 actinobacteria strains.</title>
        <authorList>
            <person name="Klenk H.-P."/>
        </authorList>
    </citation>
    <scope>NUCLEOTIDE SEQUENCE</scope>
    <source>
        <strain evidence="5">DSM 22850</strain>
    </source>
</reference>
<dbReference type="Proteomes" id="UP000675163">
    <property type="component" value="Unassembled WGS sequence"/>
</dbReference>